<protein>
    <recommendedName>
        <fullName evidence="3">C2H2-type domain-containing protein</fullName>
    </recommendedName>
</protein>
<accession>A0ABR3NJ29</accession>
<evidence type="ECO:0000313" key="2">
    <source>
        <dbReference type="Proteomes" id="UP001558613"/>
    </source>
</evidence>
<name>A0ABR3NJ29_9TELE</name>
<dbReference type="Proteomes" id="UP001558613">
    <property type="component" value="Unassembled WGS sequence"/>
</dbReference>
<gene>
    <name evidence="1" type="ORF">QQF64_036385</name>
</gene>
<keyword evidence="2" id="KW-1185">Reference proteome</keyword>
<comment type="caution">
    <text evidence="1">The sequence shown here is derived from an EMBL/GenBank/DDBJ whole genome shotgun (WGS) entry which is preliminary data.</text>
</comment>
<proteinExistence type="predicted"/>
<dbReference type="EMBL" id="JAYMGO010000004">
    <property type="protein sequence ID" value="KAL1276762.1"/>
    <property type="molecule type" value="Genomic_DNA"/>
</dbReference>
<evidence type="ECO:0000313" key="1">
    <source>
        <dbReference type="EMBL" id="KAL1276762.1"/>
    </source>
</evidence>
<evidence type="ECO:0008006" key="3">
    <source>
        <dbReference type="Google" id="ProtNLM"/>
    </source>
</evidence>
<reference evidence="1 2" key="1">
    <citation type="submission" date="2023-09" db="EMBL/GenBank/DDBJ databases">
        <authorList>
            <person name="Wang M."/>
        </authorList>
    </citation>
    <scope>NUCLEOTIDE SEQUENCE [LARGE SCALE GENOMIC DNA]</scope>
    <source>
        <strain evidence="1">GT-2023</strain>
        <tissue evidence="1">Liver</tissue>
    </source>
</reference>
<sequence length="174" mass="20031">MNNSEERQIMLHLARGPVHLRDFRCPECSIVYNSVRRHFRSRHPELNAKQVKTHIRELQLMVSVDQLKKLRAQNPLVPMVSHLDRPEEEEEEKSHEECLHSPDKVYLHLWPDIWMCVVGQDWWHYGDRCQYKSSTQSSALTAVLASVAVFVFHAGGDGGQRGLCEETTEESAAG</sequence>
<organism evidence="1 2">
    <name type="scientific">Cirrhinus molitorella</name>
    <name type="common">mud carp</name>
    <dbReference type="NCBI Taxonomy" id="172907"/>
    <lineage>
        <taxon>Eukaryota</taxon>
        <taxon>Metazoa</taxon>
        <taxon>Chordata</taxon>
        <taxon>Craniata</taxon>
        <taxon>Vertebrata</taxon>
        <taxon>Euteleostomi</taxon>
        <taxon>Actinopterygii</taxon>
        <taxon>Neopterygii</taxon>
        <taxon>Teleostei</taxon>
        <taxon>Ostariophysi</taxon>
        <taxon>Cypriniformes</taxon>
        <taxon>Cyprinidae</taxon>
        <taxon>Labeoninae</taxon>
        <taxon>Labeonini</taxon>
        <taxon>Cirrhinus</taxon>
    </lineage>
</organism>